<organism evidence="1 2">
    <name type="scientific">Porphyromonas somerae</name>
    <dbReference type="NCBI Taxonomy" id="322095"/>
    <lineage>
        <taxon>Bacteria</taxon>
        <taxon>Pseudomonadati</taxon>
        <taxon>Bacteroidota</taxon>
        <taxon>Bacteroidia</taxon>
        <taxon>Bacteroidales</taxon>
        <taxon>Porphyromonadaceae</taxon>
        <taxon>Porphyromonas</taxon>
    </lineage>
</organism>
<proteinExistence type="predicted"/>
<keyword evidence="2" id="KW-1185">Reference proteome</keyword>
<name>A0A134B6C8_9PORP</name>
<reference evidence="2" key="1">
    <citation type="submission" date="2016-01" db="EMBL/GenBank/DDBJ databases">
        <authorList>
            <person name="Mitreva M."/>
            <person name="Pepin K.H."/>
            <person name="Mihindukulasuriya K.A."/>
            <person name="Fulton R."/>
            <person name="Fronick C."/>
            <person name="O'Laughlin M."/>
            <person name="Miner T."/>
            <person name="Herter B."/>
            <person name="Rosa B.A."/>
            <person name="Cordes M."/>
            <person name="Tomlinson C."/>
            <person name="Wollam A."/>
            <person name="Palsikar V.B."/>
            <person name="Mardis E.R."/>
            <person name="Wilson R.K."/>
        </authorList>
    </citation>
    <scope>NUCLEOTIDE SEQUENCE [LARGE SCALE GENOMIC DNA]</scope>
    <source>
        <strain evidence="2">KA00683</strain>
    </source>
</reference>
<sequence>MTYLVFKATCVDRGKPLREGAFLFTGMMLFLPLDKRTTRDTAKGLCISSERYIVELGVRSSWLVVRLIEVLRVV</sequence>
<evidence type="ECO:0000313" key="1">
    <source>
        <dbReference type="EMBL" id="KXB75486.1"/>
    </source>
</evidence>
<dbReference type="STRING" id="322095.HMPREF3185_01334"/>
<dbReference type="EMBL" id="LSDK01000091">
    <property type="protein sequence ID" value="KXB75486.1"/>
    <property type="molecule type" value="Genomic_DNA"/>
</dbReference>
<evidence type="ECO:0000313" key="2">
    <source>
        <dbReference type="Proteomes" id="UP000070224"/>
    </source>
</evidence>
<comment type="caution">
    <text evidence="1">The sequence shown here is derived from an EMBL/GenBank/DDBJ whole genome shotgun (WGS) entry which is preliminary data.</text>
</comment>
<protein>
    <submittedName>
        <fullName evidence="1">Uncharacterized protein</fullName>
    </submittedName>
</protein>
<dbReference type="AlphaFoldDB" id="A0A134B6C8"/>
<accession>A0A134B6C8</accession>
<gene>
    <name evidence="1" type="ORF">HMPREF3185_01334</name>
</gene>
<dbReference type="Proteomes" id="UP000070224">
    <property type="component" value="Unassembled WGS sequence"/>
</dbReference>